<sequence>MDFATLPSLSSFLSIAAPSLICMAFVWVIWRTESLHVLMHRLWQLVHGKQEITDPEVRAFIDEQTSLISFRLFAGVKVNSLAQARQLIQWAKRNGVQMRALSMCGELFDVELRQIRQHKLPSRTLQGLRLAGVAIGMLLFIASTTALFRDQAFLTLKATQRTFAATATQAKALRSILPFGPEPLRIDDCSQPAALNAERTSFSENEVGILCGVLKDKDTAAFIKDSLKEQRWTCVLLIGFAIWLCWISFLAWATGYVAKHLAARRLDPSLPDSQLALDFGN</sequence>
<organism evidence="2">
    <name type="scientific">Variovorax paradoxus</name>
    <dbReference type="NCBI Taxonomy" id="34073"/>
    <lineage>
        <taxon>Bacteria</taxon>
        <taxon>Pseudomonadati</taxon>
        <taxon>Pseudomonadota</taxon>
        <taxon>Betaproteobacteria</taxon>
        <taxon>Burkholderiales</taxon>
        <taxon>Comamonadaceae</taxon>
        <taxon>Variovorax</taxon>
    </lineage>
</organism>
<keyword evidence="1" id="KW-0472">Membrane</keyword>
<accession>A0A679IZ66</accession>
<protein>
    <submittedName>
        <fullName evidence="2">Uncharacterized protein</fullName>
    </submittedName>
</protein>
<keyword evidence="1" id="KW-1133">Transmembrane helix</keyword>
<dbReference type="Pfam" id="PF19723">
    <property type="entry name" value="DUF6216"/>
    <property type="match status" value="1"/>
</dbReference>
<name>A0A679IZ66_VARPD</name>
<feature type="transmembrane region" description="Helical" evidence="1">
    <location>
        <begin position="235"/>
        <end position="258"/>
    </location>
</feature>
<dbReference type="InterPro" id="IPR046188">
    <property type="entry name" value="DUF6216"/>
</dbReference>
<feature type="transmembrane region" description="Helical" evidence="1">
    <location>
        <begin position="12"/>
        <end position="30"/>
    </location>
</feature>
<gene>
    <name evidence="2" type="ORF">VVAX_00442</name>
</gene>
<evidence type="ECO:0000256" key="1">
    <source>
        <dbReference type="SAM" id="Phobius"/>
    </source>
</evidence>
<feature type="transmembrane region" description="Helical" evidence="1">
    <location>
        <begin position="128"/>
        <end position="148"/>
    </location>
</feature>
<proteinExistence type="predicted"/>
<reference evidence="2" key="1">
    <citation type="submission" date="2019-12" db="EMBL/GenBank/DDBJ databases">
        <authorList>
            <person name="Cremers G."/>
        </authorList>
    </citation>
    <scope>NUCLEOTIDE SEQUENCE</scope>
    <source>
        <strain evidence="2">Vvax</strain>
    </source>
</reference>
<evidence type="ECO:0000313" key="2">
    <source>
        <dbReference type="EMBL" id="CAA2099845.1"/>
    </source>
</evidence>
<dbReference type="EMBL" id="LR743507">
    <property type="protein sequence ID" value="CAA2099845.1"/>
    <property type="molecule type" value="Genomic_DNA"/>
</dbReference>
<keyword evidence="1" id="KW-0812">Transmembrane</keyword>
<dbReference type="RefSeq" id="WP_339088198.1">
    <property type="nucleotide sequence ID" value="NZ_LR743507.1"/>
</dbReference>
<dbReference type="AlphaFoldDB" id="A0A679IZ66"/>